<sequence length="423" mass="48020">TVLKSTARGMIPLLIQNYPSMSQIISIIEEMSSPETEVGILDTALPYKTWAQDVIYPCIVNFPHMTHQPTASDGMAIVKAIFDLEKGWTEKFALLTSIVDRFPHSDAMAFLIALLHSLKTQAAAEDLETSATAELYRNLCLRVFNNRRKLCNIPTKADVKYVSCGSYPEEPDDDLLSPEFKLIVTPDALVELVCDLGEMSTDDANVLDPIVEELTVQCTTFSAGDMTHLWMPFLCQLISALGSRSISFDRRIYQQLARRFMAQFDDKVATPTVLSGCECEDCVDLNKFLQDEKERVQHFVLPQAKRQHLERKLRFHRIPCTYKTIDSAPPSHFRPPRNGPPRTLIVTKEDTMTKWEERKRRLYAVLTQKIQHEHLQILLGPTEAARIGSVAKLAPPTRVPSSPDYYDRFYPPQGGFEEPDSLW</sequence>
<organism evidence="2 3">
    <name type="scientific">Puccinia sorghi</name>
    <dbReference type="NCBI Taxonomy" id="27349"/>
    <lineage>
        <taxon>Eukaryota</taxon>
        <taxon>Fungi</taxon>
        <taxon>Dikarya</taxon>
        <taxon>Basidiomycota</taxon>
        <taxon>Pucciniomycotina</taxon>
        <taxon>Pucciniomycetes</taxon>
        <taxon>Pucciniales</taxon>
        <taxon>Pucciniaceae</taxon>
        <taxon>Puccinia</taxon>
    </lineage>
</organism>
<comment type="caution">
    <text evidence="2">The sequence shown here is derived from an EMBL/GenBank/DDBJ whole genome shotgun (WGS) entry which is preliminary data.</text>
</comment>
<dbReference type="AlphaFoldDB" id="A0A0L6V7A1"/>
<gene>
    <name evidence="2" type="ORF">VP01_2369g2</name>
</gene>
<evidence type="ECO:0000313" key="3">
    <source>
        <dbReference type="Proteomes" id="UP000037035"/>
    </source>
</evidence>
<name>A0A0L6V7A1_9BASI</name>
<dbReference type="OrthoDB" id="2495224at2759"/>
<accession>A0A0L6V7A1</accession>
<proteinExistence type="predicted"/>
<dbReference type="VEuPathDB" id="FungiDB:VP01_2369g2"/>
<feature type="region of interest" description="Disordered" evidence="1">
    <location>
        <begin position="402"/>
        <end position="423"/>
    </location>
</feature>
<dbReference type="STRING" id="27349.A0A0L6V7A1"/>
<dbReference type="Proteomes" id="UP000037035">
    <property type="component" value="Unassembled WGS sequence"/>
</dbReference>
<evidence type="ECO:0000313" key="2">
    <source>
        <dbReference type="EMBL" id="KNZ56599.1"/>
    </source>
</evidence>
<feature type="non-terminal residue" evidence="2">
    <location>
        <position position="1"/>
    </location>
</feature>
<evidence type="ECO:0000256" key="1">
    <source>
        <dbReference type="SAM" id="MobiDB-lite"/>
    </source>
</evidence>
<keyword evidence="3" id="KW-1185">Reference proteome</keyword>
<reference evidence="2 3" key="1">
    <citation type="submission" date="2015-08" db="EMBL/GenBank/DDBJ databases">
        <title>Next Generation Sequencing and Analysis of the Genome of Puccinia sorghi L Schw, the Causal Agent of Maize Common Rust.</title>
        <authorList>
            <person name="Rochi L."/>
            <person name="Burguener G."/>
            <person name="Darino M."/>
            <person name="Turjanski A."/>
            <person name="Kreff E."/>
            <person name="Dieguez M.J."/>
            <person name="Sacco F."/>
        </authorList>
    </citation>
    <scope>NUCLEOTIDE SEQUENCE [LARGE SCALE GENOMIC DNA]</scope>
    <source>
        <strain evidence="2 3">RO10H11247</strain>
    </source>
</reference>
<protein>
    <submittedName>
        <fullName evidence="2">Uncharacterized protein</fullName>
    </submittedName>
</protein>
<dbReference type="EMBL" id="LAVV01007246">
    <property type="protein sequence ID" value="KNZ56599.1"/>
    <property type="molecule type" value="Genomic_DNA"/>
</dbReference>